<dbReference type="Proteomes" id="UP000504638">
    <property type="component" value="Unplaced"/>
</dbReference>
<dbReference type="CDD" id="cd14728">
    <property type="entry name" value="Ere-like"/>
    <property type="match status" value="1"/>
</dbReference>
<keyword evidence="2" id="KW-1185">Reference proteome</keyword>
<accession>A0A6G1G974</accession>
<dbReference type="RefSeq" id="XP_033536276.1">
    <property type="nucleotide sequence ID" value="XM_033676159.1"/>
</dbReference>
<dbReference type="PANTHER" id="PTHR31299">
    <property type="entry name" value="ESTERASE, PUTATIVE (AFU_ORTHOLOGUE AFUA_1G05850)-RELATED"/>
    <property type="match status" value="1"/>
</dbReference>
<dbReference type="EMBL" id="ML975153">
    <property type="protein sequence ID" value="KAF1814645.1"/>
    <property type="molecule type" value="Genomic_DNA"/>
</dbReference>
<dbReference type="GO" id="GO:0046677">
    <property type="term" value="P:response to antibiotic"/>
    <property type="evidence" value="ECO:0007669"/>
    <property type="project" value="InterPro"/>
</dbReference>
<dbReference type="PIRSF" id="PIRSF036794">
    <property type="entry name" value="UCP_erythr_ester"/>
    <property type="match status" value="1"/>
</dbReference>
<name>A0A6G1G974_9PEZI</name>
<dbReference type="Gene3D" id="3.40.1660.10">
    <property type="entry name" value="EreA-like (biosynthetic domain)"/>
    <property type="match status" value="1"/>
</dbReference>
<reference evidence="3" key="2">
    <citation type="submission" date="2020-04" db="EMBL/GenBank/DDBJ databases">
        <authorList>
            <consortium name="NCBI Genome Project"/>
        </authorList>
    </citation>
    <scope>NUCLEOTIDE SEQUENCE</scope>
    <source>
        <strain evidence="3">CBS 781.70</strain>
    </source>
</reference>
<reference evidence="1 3" key="1">
    <citation type="submission" date="2020-01" db="EMBL/GenBank/DDBJ databases">
        <authorList>
            <consortium name="DOE Joint Genome Institute"/>
            <person name="Haridas S."/>
            <person name="Albert R."/>
            <person name="Binder M."/>
            <person name="Bloem J."/>
            <person name="Labutti K."/>
            <person name="Salamov A."/>
            <person name="Andreopoulos B."/>
            <person name="Baker S.E."/>
            <person name="Barry K."/>
            <person name="Bills G."/>
            <person name="Bluhm B.H."/>
            <person name="Cannon C."/>
            <person name="Castanera R."/>
            <person name="Culley D.E."/>
            <person name="Daum C."/>
            <person name="Ezra D."/>
            <person name="Gonzalez J.B."/>
            <person name="Henrissat B."/>
            <person name="Kuo A."/>
            <person name="Liang C."/>
            <person name="Lipzen A."/>
            <person name="Lutzoni F."/>
            <person name="Magnuson J."/>
            <person name="Mondo S."/>
            <person name="Nolan M."/>
            <person name="Ohm R."/>
            <person name="Pangilinan J."/>
            <person name="Park H.-J."/>
            <person name="Ramirez L."/>
            <person name="Alfaro M."/>
            <person name="Sun H."/>
            <person name="Tritt A."/>
            <person name="Yoshinaga Y."/>
            <person name="Zwiers L.-H."/>
            <person name="Turgeon B.G."/>
            <person name="Goodwin S.B."/>
            <person name="Spatafora J.W."/>
            <person name="Crous P.W."/>
            <person name="Grigoriev I.V."/>
        </authorList>
    </citation>
    <scope>NUCLEOTIDE SEQUENCE</scope>
    <source>
        <strain evidence="1 3">CBS 781.70</strain>
    </source>
</reference>
<protein>
    <submittedName>
        <fullName evidence="1 3">Erythromycin esterase</fullName>
    </submittedName>
</protein>
<dbReference type="InterPro" id="IPR014622">
    <property type="entry name" value="UCP036794_erythomycin"/>
</dbReference>
<dbReference type="InterPro" id="IPR052036">
    <property type="entry name" value="Hydrolase/PRTase-associated"/>
</dbReference>
<gene>
    <name evidence="1 3" type="ORF">P152DRAFT_392670</name>
</gene>
<organism evidence="1">
    <name type="scientific">Eremomyces bilateralis CBS 781.70</name>
    <dbReference type="NCBI Taxonomy" id="1392243"/>
    <lineage>
        <taxon>Eukaryota</taxon>
        <taxon>Fungi</taxon>
        <taxon>Dikarya</taxon>
        <taxon>Ascomycota</taxon>
        <taxon>Pezizomycotina</taxon>
        <taxon>Dothideomycetes</taxon>
        <taxon>Dothideomycetes incertae sedis</taxon>
        <taxon>Eremomycetales</taxon>
        <taxon>Eremomycetaceae</taxon>
        <taxon>Eremomyces</taxon>
    </lineage>
</organism>
<sequence>MSQHVVDAVKAAAQTLPPIDTPEFGQLFDSFGKARVVLIGDASHGTSEFYRARAAITKRLIEKHGFTTVAIEADWPDARSIDRFVRRQPTPAALKDEKIFDHFPRWMWRNVEVQDFIDWLRVHNERLDPPNRTGFYGLDLYSMGASIRAVIDYLDRADPDTAAIARERYGCLLPWVEEPAHYGRAALNKGYAPCEAGVVQMLRDLLAQRMDLAATDPSAFTDAEFNARVVRDAEKYYRSMYYGGAESWNLRDGHMFATLARLLKLNPGSKAVVWAHNSHVGDARHTEMGRKGEHNIGQLVREHFADPTQVAIIGCGTHAGTVAAADDWGMPMRIKTVKESREDSYERVMHATGVPAFLLDLRDTPENAAVRQALGQQRRERFIGVIYRPQTELGSHYAKAILPKQMDALVWFDRTKAVEAFETAQPRGDLSMEETYPFGL</sequence>
<evidence type="ECO:0000313" key="2">
    <source>
        <dbReference type="Proteomes" id="UP000504638"/>
    </source>
</evidence>
<proteinExistence type="predicted"/>
<evidence type="ECO:0000313" key="1">
    <source>
        <dbReference type="EMBL" id="KAF1814645.1"/>
    </source>
</evidence>
<reference evidence="3" key="3">
    <citation type="submission" date="2025-04" db="UniProtKB">
        <authorList>
            <consortium name="RefSeq"/>
        </authorList>
    </citation>
    <scope>IDENTIFICATION</scope>
    <source>
        <strain evidence="3">CBS 781.70</strain>
    </source>
</reference>
<dbReference type="OrthoDB" id="413649at2759"/>
<dbReference type="PANTHER" id="PTHR31299:SF0">
    <property type="entry name" value="ESTERASE, PUTATIVE (AFU_ORTHOLOGUE AFUA_1G05850)-RELATED"/>
    <property type="match status" value="1"/>
</dbReference>
<evidence type="ECO:0000313" key="3">
    <source>
        <dbReference type="RefSeq" id="XP_033536276.1"/>
    </source>
</evidence>
<dbReference type="Pfam" id="PF05139">
    <property type="entry name" value="Erythro_esteras"/>
    <property type="match status" value="1"/>
</dbReference>
<dbReference type="SUPFAM" id="SSF159501">
    <property type="entry name" value="EreA/ChaN-like"/>
    <property type="match status" value="1"/>
</dbReference>
<dbReference type="InterPro" id="IPR007815">
    <property type="entry name" value="Emycin_Estase"/>
</dbReference>
<dbReference type="Gene3D" id="3.30.1870.10">
    <property type="entry name" value="EreA-like, domain 2"/>
    <property type="match status" value="1"/>
</dbReference>
<dbReference type="AlphaFoldDB" id="A0A6G1G974"/>
<dbReference type="GeneID" id="54416729"/>